<feature type="domain" description="GFO/IDH/MocA-like oxidoreductase" evidence="4">
    <location>
        <begin position="132"/>
        <end position="252"/>
    </location>
</feature>
<feature type="domain" description="Gfo/Idh/MocA-like oxidoreductase N-terminal" evidence="3">
    <location>
        <begin position="4"/>
        <end position="121"/>
    </location>
</feature>
<dbReference type="InterPro" id="IPR050984">
    <property type="entry name" value="Gfo/Idh/MocA_domain"/>
</dbReference>
<dbReference type="Gene3D" id="3.40.50.720">
    <property type="entry name" value="NAD(P)-binding Rossmann-like Domain"/>
    <property type="match status" value="1"/>
</dbReference>
<keyword evidence="2" id="KW-0560">Oxidoreductase</keyword>
<dbReference type="EMBL" id="MASU01000009">
    <property type="protein sequence ID" value="PXY28588.1"/>
    <property type="molecule type" value="Genomic_DNA"/>
</dbReference>
<name>A0A318M551_9PSEU</name>
<dbReference type="InterPro" id="IPR055170">
    <property type="entry name" value="GFO_IDH_MocA-like_dom"/>
</dbReference>
<dbReference type="GO" id="GO:0000166">
    <property type="term" value="F:nucleotide binding"/>
    <property type="evidence" value="ECO:0007669"/>
    <property type="project" value="InterPro"/>
</dbReference>
<dbReference type="PANTHER" id="PTHR22604:SF105">
    <property type="entry name" value="TRANS-1,2-DIHYDROBENZENE-1,2-DIOL DEHYDROGENASE"/>
    <property type="match status" value="1"/>
</dbReference>
<dbReference type="PANTHER" id="PTHR22604">
    <property type="entry name" value="OXIDOREDUCTASES"/>
    <property type="match status" value="1"/>
</dbReference>
<dbReference type="Pfam" id="PF01408">
    <property type="entry name" value="GFO_IDH_MocA"/>
    <property type="match status" value="1"/>
</dbReference>
<comment type="caution">
    <text evidence="5">The sequence shown here is derived from an EMBL/GenBank/DDBJ whole genome shotgun (WGS) entry which is preliminary data.</text>
</comment>
<dbReference type="RefSeq" id="WP_210406962.1">
    <property type="nucleotide sequence ID" value="NZ_MASU01000009.1"/>
</dbReference>
<accession>A0A318M551</accession>
<dbReference type="AlphaFoldDB" id="A0A318M551"/>
<evidence type="ECO:0000313" key="5">
    <source>
        <dbReference type="EMBL" id="PXY28588.1"/>
    </source>
</evidence>
<keyword evidence="6" id="KW-1185">Reference proteome</keyword>
<evidence type="ECO:0000256" key="1">
    <source>
        <dbReference type="ARBA" id="ARBA00010928"/>
    </source>
</evidence>
<dbReference type="Gene3D" id="3.30.360.10">
    <property type="entry name" value="Dihydrodipicolinate Reductase, domain 2"/>
    <property type="match status" value="1"/>
</dbReference>
<gene>
    <name evidence="5" type="ORF">BA062_22240</name>
</gene>
<protein>
    <submittedName>
        <fullName evidence="5">Oxidoreductase</fullName>
    </submittedName>
</protein>
<organism evidence="5 6">
    <name type="scientific">Prauserella flavalba</name>
    <dbReference type="NCBI Taxonomy" id="1477506"/>
    <lineage>
        <taxon>Bacteria</taxon>
        <taxon>Bacillati</taxon>
        <taxon>Actinomycetota</taxon>
        <taxon>Actinomycetes</taxon>
        <taxon>Pseudonocardiales</taxon>
        <taxon>Pseudonocardiaceae</taxon>
        <taxon>Prauserella</taxon>
    </lineage>
</organism>
<comment type="similarity">
    <text evidence="1">Belongs to the Gfo/Idh/MocA family.</text>
</comment>
<reference evidence="5 6" key="1">
    <citation type="submission" date="2016-07" db="EMBL/GenBank/DDBJ databases">
        <title>Draft genome sequence of Prauserella sp. YIM 121212, isolated from alkaline soil.</title>
        <authorList>
            <person name="Ruckert C."/>
            <person name="Albersmeier A."/>
            <person name="Jiang C.-L."/>
            <person name="Jiang Y."/>
            <person name="Kalinowski J."/>
            <person name="Schneider O."/>
            <person name="Winkler A."/>
            <person name="Zotchev S.B."/>
        </authorList>
    </citation>
    <scope>NUCLEOTIDE SEQUENCE [LARGE SCALE GENOMIC DNA]</scope>
    <source>
        <strain evidence="5 6">YIM 121212</strain>
    </source>
</reference>
<dbReference type="GO" id="GO:0016491">
    <property type="term" value="F:oxidoreductase activity"/>
    <property type="evidence" value="ECO:0007669"/>
    <property type="project" value="UniProtKB-KW"/>
</dbReference>
<evidence type="ECO:0000313" key="6">
    <source>
        <dbReference type="Proteomes" id="UP000247892"/>
    </source>
</evidence>
<evidence type="ECO:0000256" key="2">
    <source>
        <dbReference type="ARBA" id="ARBA00023002"/>
    </source>
</evidence>
<evidence type="ECO:0000259" key="4">
    <source>
        <dbReference type="Pfam" id="PF22725"/>
    </source>
</evidence>
<dbReference type="Pfam" id="PF22725">
    <property type="entry name" value="GFO_IDH_MocA_C3"/>
    <property type="match status" value="1"/>
</dbReference>
<sequence length="336" mass="35881">MEPLRIGVLGAARIAETVIVAPATETGQRLVAVAARDRARAEAFAARHGVERVLGDYAAVLADDTVEVVYNPLVNALHGPWNLAAVRAGKHVLSEKPFASTAAEAREVFAEARRAGLTVLPAFHYHYHPVARRLLELLDSGELGELRAVEAVTLIPAPAEDDPRWSYALAGGALMDVGCYGLHLHRLLAPWAGGAPRVVTARAGERRGRPGVDEWLEAALEFPRGAVGELRCGMAAREVVFRCRVTGSRGEATAASFVRPDWDDRVTVATPEGTRTEHLGPRSSFAYQLEAFAAHLREGAPLGTGEGAEIATMELVDDCSRAAGLPVRPRATAPFG</sequence>
<dbReference type="Proteomes" id="UP000247892">
    <property type="component" value="Unassembled WGS sequence"/>
</dbReference>
<dbReference type="InterPro" id="IPR036291">
    <property type="entry name" value="NAD(P)-bd_dom_sf"/>
</dbReference>
<evidence type="ECO:0000259" key="3">
    <source>
        <dbReference type="Pfam" id="PF01408"/>
    </source>
</evidence>
<proteinExistence type="inferred from homology"/>
<dbReference type="InterPro" id="IPR000683">
    <property type="entry name" value="Gfo/Idh/MocA-like_OxRdtase_N"/>
</dbReference>
<dbReference type="SUPFAM" id="SSF55347">
    <property type="entry name" value="Glyceraldehyde-3-phosphate dehydrogenase-like, C-terminal domain"/>
    <property type="match status" value="1"/>
</dbReference>
<dbReference type="SUPFAM" id="SSF51735">
    <property type="entry name" value="NAD(P)-binding Rossmann-fold domains"/>
    <property type="match status" value="1"/>
</dbReference>